<dbReference type="EMBL" id="CP019434">
    <property type="protein sequence ID" value="APZ42816.1"/>
    <property type="molecule type" value="Genomic_DNA"/>
</dbReference>
<feature type="transmembrane region" description="Helical" evidence="9">
    <location>
        <begin position="25"/>
        <end position="51"/>
    </location>
</feature>
<dbReference type="InterPro" id="IPR007387">
    <property type="entry name" value="TRAP_DctQ"/>
</dbReference>
<dbReference type="KEGG" id="afy:BW247_06680"/>
<keyword evidence="2 9" id="KW-0813">Transport</keyword>
<evidence type="ECO:0000256" key="1">
    <source>
        <dbReference type="ARBA" id="ARBA00004429"/>
    </source>
</evidence>
<keyword evidence="6 9" id="KW-1133">Transmembrane helix</keyword>
<dbReference type="PANTHER" id="PTHR35011">
    <property type="entry name" value="2,3-DIKETO-L-GULONATE TRAP TRANSPORTER SMALL PERMEASE PROTEIN YIAM"/>
    <property type="match status" value="1"/>
</dbReference>
<evidence type="ECO:0000256" key="8">
    <source>
        <dbReference type="ARBA" id="ARBA00038436"/>
    </source>
</evidence>
<evidence type="ECO:0000313" key="11">
    <source>
        <dbReference type="EMBL" id="APZ42816.1"/>
    </source>
</evidence>
<comment type="function">
    <text evidence="9">Part of the tripartite ATP-independent periplasmic (TRAP) transport system.</text>
</comment>
<feature type="transmembrane region" description="Helical" evidence="9">
    <location>
        <begin position="150"/>
        <end position="172"/>
    </location>
</feature>
<evidence type="ECO:0000256" key="6">
    <source>
        <dbReference type="ARBA" id="ARBA00022989"/>
    </source>
</evidence>
<sequence>MTIGRRPLKAWPRVGRALRVTLDRLYALSLVASAISLLAIAGLVLAGMVARWFDMVLPSVDQLAGYCVAASIFLGLPAAMQANAHIRVTLFIDRAPPFLRQALEFLVLVIGLIVMLLLSQYAAAMVMMSWRYHLVSSGLLPVPLWVPQSTLVAGSAMLSIALLDRLFSLLVAHVPKSGS</sequence>
<comment type="subcellular location">
    <subcellularLocation>
        <location evidence="1 9">Cell inner membrane</location>
        <topology evidence="1 9">Multi-pass membrane protein</topology>
    </subcellularLocation>
</comment>
<evidence type="ECO:0000256" key="9">
    <source>
        <dbReference type="RuleBase" id="RU369079"/>
    </source>
</evidence>
<dbReference type="GO" id="GO:0015740">
    <property type="term" value="P:C4-dicarboxylate transport"/>
    <property type="evidence" value="ECO:0007669"/>
    <property type="project" value="TreeGrafter"/>
</dbReference>
<protein>
    <recommendedName>
        <fullName evidence="9">TRAP transporter small permease protein</fullName>
    </recommendedName>
</protein>
<accession>A0A1P8UG54</accession>
<dbReference type="OrthoDB" id="26202at2"/>
<comment type="similarity">
    <text evidence="8 9">Belongs to the TRAP transporter small permease family.</text>
</comment>
<keyword evidence="5 9" id="KW-0812">Transmembrane</keyword>
<dbReference type="GO" id="GO:0022857">
    <property type="term" value="F:transmembrane transporter activity"/>
    <property type="evidence" value="ECO:0007669"/>
    <property type="project" value="UniProtKB-UniRule"/>
</dbReference>
<feature type="transmembrane region" description="Helical" evidence="9">
    <location>
        <begin position="63"/>
        <end position="84"/>
    </location>
</feature>
<evidence type="ECO:0000313" key="12">
    <source>
        <dbReference type="Proteomes" id="UP000243807"/>
    </source>
</evidence>
<dbReference type="STRING" id="1765967.BW247_06680"/>
<evidence type="ECO:0000256" key="2">
    <source>
        <dbReference type="ARBA" id="ARBA00022448"/>
    </source>
</evidence>
<comment type="subunit">
    <text evidence="9">The complex comprises the extracytoplasmic solute receptor protein and the two transmembrane proteins.</text>
</comment>
<evidence type="ECO:0000256" key="3">
    <source>
        <dbReference type="ARBA" id="ARBA00022475"/>
    </source>
</evidence>
<proteinExistence type="inferred from homology"/>
<dbReference type="GO" id="GO:0005886">
    <property type="term" value="C:plasma membrane"/>
    <property type="evidence" value="ECO:0007669"/>
    <property type="project" value="UniProtKB-SubCell"/>
</dbReference>
<feature type="domain" description="Tripartite ATP-independent periplasmic transporters DctQ component" evidence="10">
    <location>
        <begin position="40"/>
        <end position="170"/>
    </location>
</feature>
<organism evidence="11 12">
    <name type="scientific">Acidihalobacter ferrooxydans</name>
    <dbReference type="NCBI Taxonomy" id="1765967"/>
    <lineage>
        <taxon>Bacteria</taxon>
        <taxon>Pseudomonadati</taxon>
        <taxon>Pseudomonadota</taxon>
        <taxon>Gammaproteobacteria</taxon>
        <taxon>Chromatiales</taxon>
        <taxon>Ectothiorhodospiraceae</taxon>
        <taxon>Acidihalobacter</taxon>
    </lineage>
</organism>
<keyword evidence="12" id="KW-1185">Reference proteome</keyword>
<evidence type="ECO:0000256" key="4">
    <source>
        <dbReference type="ARBA" id="ARBA00022519"/>
    </source>
</evidence>
<dbReference type="Proteomes" id="UP000243807">
    <property type="component" value="Chromosome"/>
</dbReference>
<evidence type="ECO:0000256" key="7">
    <source>
        <dbReference type="ARBA" id="ARBA00023136"/>
    </source>
</evidence>
<dbReference type="Pfam" id="PF04290">
    <property type="entry name" value="DctQ"/>
    <property type="match status" value="1"/>
</dbReference>
<keyword evidence="3" id="KW-1003">Cell membrane</keyword>
<dbReference type="PANTHER" id="PTHR35011:SF10">
    <property type="entry name" value="TRAP TRANSPORTER SMALL PERMEASE PROTEIN"/>
    <property type="match status" value="1"/>
</dbReference>
<reference evidence="11 12" key="1">
    <citation type="submission" date="2017-01" db="EMBL/GenBank/DDBJ databases">
        <title>Draft sequence of Acidihalobacter ferrooxidans strain DSM 14175 (strain V8).</title>
        <authorList>
            <person name="Khaleque H.N."/>
            <person name="Ramsay J.P."/>
            <person name="Murphy R.J.T."/>
            <person name="Kaksonen A.H."/>
            <person name="Boxall N.J."/>
            <person name="Watkin E.L.J."/>
        </authorList>
    </citation>
    <scope>NUCLEOTIDE SEQUENCE [LARGE SCALE GENOMIC DNA]</scope>
    <source>
        <strain evidence="11 12">V8</strain>
    </source>
</reference>
<keyword evidence="4 9" id="KW-0997">Cell inner membrane</keyword>
<name>A0A1P8UG54_9GAMM</name>
<keyword evidence="7 9" id="KW-0472">Membrane</keyword>
<feature type="transmembrane region" description="Helical" evidence="9">
    <location>
        <begin position="105"/>
        <end position="130"/>
    </location>
</feature>
<evidence type="ECO:0000259" key="10">
    <source>
        <dbReference type="Pfam" id="PF04290"/>
    </source>
</evidence>
<dbReference type="AlphaFoldDB" id="A0A1P8UG54"/>
<gene>
    <name evidence="11" type="ORF">BW247_06680</name>
</gene>
<evidence type="ECO:0000256" key="5">
    <source>
        <dbReference type="ARBA" id="ARBA00022692"/>
    </source>
</evidence>
<dbReference type="InterPro" id="IPR055348">
    <property type="entry name" value="DctQ"/>
</dbReference>